<name>A0A812UJU7_9DINO</name>
<evidence type="ECO:0000256" key="1">
    <source>
        <dbReference type="SAM" id="MobiDB-lite"/>
    </source>
</evidence>
<accession>A0A812UJU7</accession>
<comment type="caution">
    <text evidence="2">The sequence shown here is derived from an EMBL/GenBank/DDBJ whole genome shotgun (WGS) entry which is preliminary data.</text>
</comment>
<organism evidence="2 3">
    <name type="scientific">Symbiodinium necroappetens</name>
    <dbReference type="NCBI Taxonomy" id="1628268"/>
    <lineage>
        <taxon>Eukaryota</taxon>
        <taxon>Sar</taxon>
        <taxon>Alveolata</taxon>
        <taxon>Dinophyceae</taxon>
        <taxon>Suessiales</taxon>
        <taxon>Symbiodiniaceae</taxon>
        <taxon>Symbiodinium</taxon>
    </lineage>
</organism>
<proteinExistence type="predicted"/>
<feature type="non-terminal residue" evidence="2">
    <location>
        <position position="1470"/>
    </location>
</feature>
<reference evidence="2" key="1">
    <citation type="submission" date="2021-02" db="EMBL/GenBank/DDBJ databases">
        <authorList>
            <person name="Dougan E. K."/>
            <person name="Rhodes N."/>
            <person name="Thang M."/>
            <person name="Chan C."/>
        </authorList>
    </citation>
    <scope>NUCLEOTIDE SEQUENCE</scope>
</reference>
<dbReference type="EMBL" id="CAJNJA010026916">
    <property type="protein sequence ID" value="CAE7567214.1"/>
    <property type="molecule type" value="Genomic_DNA"/>
</dbReference>
<feature type="non-terminal residue" evidence="2">
    <location>
        <position position="1"/>
    </location>
</feature>
<evidence type="ECO:0000313" key="3">
    <source>
        <dbReference type="Proteomes" id="UP000601435"/>
    </source>
</evidence>
<dbReference type="Proteomes" id="UP000601435">
    <property type="component" value="Unassembled WGS sequence"/>
</dbReference>
<keyword evidence="3" id="KW-1185">Reference proteome</keyword>
<feature type="region of interest" description="Disordered" evidence="1">
    <location>
        <begin position="46"/>
        <end position="100"/>
    </location>
</feature>
<feature type="compositionally biased region" description="Acidic residues" evidence="1">
    <location>
        <begin position="77"/>
        <end position="100"/>
    </location>
</feature>
<dbReference type="OrthoDB" id="1935484at2759"/>
<evidence type="ECO:0000313" key="2">
    <source>
        <dbReference type="EMBL" id="CAE7567214.1"/>
    </source>
</evidence>
<sequence>LTKAYWFLEKAGLSADLRKQVVSAAGGDYDYIKLRRALVATVPKVKREEGTTTTPRPSFRQWKTKNGGPKQVHATTEEDDDTGPQDEDHAEEADPEELESELEVLLTQAARKRAEVEKARGFAKGESSQARESRIREMKSRMPCSACKAHGKTVFGQWHSDAECPYNSKKGGQERSKVLAVVSEELSDSEDDELVLPASVYLATSEGPDIQDEEQAPSQEVWASAVAHSMTEPDKDTLALSDTCCARAARTVAGKRWIERHIRLLRGRGEDIFIVNEARPFRFGGGPRILSEYAALIPVQLDGAKRSATLRISVVDQEIPLLLSKAVLKQLGMVMDLDKGVIDFREMQTQVPLRETRAGLCGFQINTKPSRTRLECPPDEFQDGERDISHLGWCCRSADPSATDASMTVQDTRTISMTFGSFTGGQLWMANESEEFVVASASRCRVSAADLRAHTLDRLKELWMAVRPPRKSAILPPNWKKMDVQGLRELYSNQVVEDLGRDQDHHWARWSRSQLIMEIEMWAVGAAEAAQMDRDLEMCHIPMLQRVNRLRRFPACKSTLPYNYDGKPVKIVQDELEMNKKAEAMVKEKAFLPRAQPKQKKSMDRKVNANLTVEESVMIQHMRMQKQAQAKKVGKEGNLPVKVDDEPFELGSVRVMLVGLIEEGSGKEAAWECSGTWWCKWAGPPMRVATDLEGGFVGREFWTKARKIERHNQTIKDMLFATIRQASPAGRDEMRKLSREVAWAKNSLVREHGWAPVALVFGREPRVFGEMYHAGNPTAYHPSVGDADSDVAVRMRFRYHAKMEFVRSQARQMLLRTAHNRTRKLPIPKIGQLVFFWRAGKEKNGDSQSRWLGPGYVVGLQDRNAWVAIGGRCFLVAGEHLREAVGDEKHFGNPEIQKAIALFKKVPREATYENLVGQEDAGGEPLDVETQPLNRDVADELMMDESDLDTEGLSREHADMCQQIGWHVDGSGNPVLVSHRAWAFGRQSLGIQDQHQFIPHGPVAGLITIFQNRTIEEAARVHATQQPTESKTKRKRMLEKEIPYHSIPPQDKQLYEEAEQKEWQSWLDYNICEILSPEESQAIEQQRPDRILPSRYVFRNKNAGLLDADGKELPVKARLCLQGHLCPDSRTGQVQVDSPTVERVSTMVFLHLVTSLGWTKDWFIGDISNAFLQGAPLTDKPDMFMRQPKQVKVVVKENETCVTLAQNAFIDARLQPMKIEPARMKQLDARANQAETTDYRSIVGSLQWLAVQSRPDIAFECNQLQKRVSDLRIMDLVRANKAVREVVRNRTEILFKPLGYDAELVTYHDAGLYSSVGAELDEQQCDDILQSSLDKKLVYSQKGAVVAFVKKGDVEKQGRVHINVIDWRSATNRRIVESSFAAETHAAIMGHNMSRFAQVLMCEIKFGAKIMSSVEDDGWQQLVPLTLVTDCKSIYDTIHKDGQHVGEKGNIVHAILLRQLLTTRNQSEHP</sequence>
<protein>
    <submittedName>
        <fullName evidence="2">GIP protein</fullName>
    </submittedName>
</protein>
<gene>
    <name evidence="2" type="primary">GIP</name>
    <name evidence="2" type="ORF">SNEC2469_LOCUS16510</name>
</gene>